<dbReference type="EMBL" id="AWSO01000624">
    <property type="protein sequence ID" value="ESK88722.1"/>
    <property type="molecule type" value="Genomic_DNA"/>
</dbReference>
<comment type="caution">
    <text evidence="1">The sequence shown here is derived from an EMBL/GenBank/DDBJ whole genome shotgun (WGS) entry which is preliminary data.</text>
</comment>
<dbReference type="HOGENOM" id="CLU_1563259_0_0_1"/>
<protein>
    <submittedName>
        <fullName evidence="1">Uncharacterized protein</fullName>
    </submittedName>
</protein>
<reference evidence="1 2" key="1">
    <citation type="journal article" date="2014" name="BMC Genomics">
        <title>Genome and secretome analysis of the hemibiotrophic fungal pathogen, Moniliophthora roreri, which causes frosty pod rot disease of cacao: mechanisms of the biotrophic and necrotrophic phases.</title>
        <authorList>
            <person name="Meinhardt L.W."/>
            <person name="Costa G.G.L."/>
            <person name="Thomazella D.P.T."/>
            <person name="Teixeira P.J.P.L."/>
            <person name="Carazzolle M.F."/>
            <person name="Schuster S.C."/>
            <person name="Carlson J.E."/>
            <person name="Guiltinan M.J."/>
            <person name="Mieczkowski P."/>
            <person name="Farmer A."/>
            <person name="Ramaraj T."/>
            <person name="Crozier J."/>
            <person name="Davis R.E."/>
            <person name="Shao J."/>
            <person name="Melnick R.L."/>
            <person name="Pereira G.A.G."/>
            <person name="Bailey B.A."/>
        </authorList>
    </citation>
    <scope>NUCLEOTIDE SEQUENCE [LARGE SCALE GENOMIC DNA]</scope>
    <source>
        <strain evidence="1 2">MCA 2997</strain>
    </source>
</reference>
<organism evidence="1 2">
    <name type="scientific">Moniliophthora roreri (strain MCA 2997)</name>
    <name type="common">Cocoa frosty pod rot fungus</name>
    <name type="synonym">Crinipellis roreri</name>
    <dbReference type="NCBI Taxonomy" id="1381753"/>
    <lineage>
        <taxon>Eukaryota</taxon>
        <taxon>Fungi</taxon>
        <taxon>Dikarya</taxon>
        <taxon>Basidiomycota</taxon>
        <taxon>Agaricomycotina</taxon>
        <taxon>Agaricomycetes</taxon>
        <taxon>Agaricomycetidae</taxon>
        <taxon>Agaricales</taxon>
        <taxon>Marasmiineae</taxon>
        <taxon>Marasmiaceae</taxon>
        <taxon>Moniliophthora</taxon>
    </lineage>
</organism>
<name>V2X4K1_MONRO</name>
<dbReference type="KEGG" id="mrr:Moror_2984"/>
<evidence type="ECO:0000313" key="2">
    <source>
        <dbReference type="Proteomes" id="UP000017559"/>
    </source>
</evidence>
<evidence type="ECO:0000313" key="1">
    <source>
        <dbReference type="EMBL" id="ESK88722.1"/>
    </source>
</evidence>
<accession>V2X4K1</accession>
<dbReference type="AlphaFoldDB" id="V2X4K1"/>
<proteinExistence type="predicted"/>
<dbReference type="Proteomes" id="UP000017559">
    <property type="component" value="Unassembled WGS sequence"/>
</dbReference>
<sequence length="171" mass="19720">MAKSIVPDQCRTFTPLRSNNHDGNTILQLRRNSTSISRHPSVDAKDIHRWRNAISRLSYLLNSGQALSTDRDELESTLDAIIRVVPELIKIKPGQRNHYLACRALIGELKMYRHRTAYGKLVRTKSRYVFRTLKYDTPRLSVRIFFHQLVEEDVSSHSIITSDSESIVDQS</sequence>
<gene>
    <name evidence="1" type="ORF">Moror_2984</name>
</gene>
<keyword evidence="2" id="KW-1185">Reference proteome</keyword>